<sequence length="298" mass="34135">MRQRSSPQNTSAHAGHAVRLHFVRAHHSLPAHQTRCTTVPACRRSYSTFMNSGYVYVFDLGLGPGVLASTSKKKKMMRAGWHPCKSIPELGSFASCLWFSSGIMTVCIDPSGLGFLQSEYPLRDETMEYAQRRIRRIGRIMNWDCTYGYRRIIRRIALSPVPSRESDIRAACRAMIKAECESMTEIVRKGRFDFRTSSRLCRQRHRLRGFRLSPLIGAEEWWGKTFLQEADERLDAYFSGIDDEAKGAERLLMFVVSAATVLALFTSSWGDYESAKRIFLYIALMFLFLLFLISVPRK</sequence>
<reference evidence="2" key="2">
    <citation type="submission" date="2019-02" db="EMBL/GenBank/DDBJ databases">
        <authorList>
            <person name="Odamaki T."/>
        </authorList>
    </citation>
    <scope>NUCLEOTIDE SEQUENCE</scope>
    <source>
        <strain evidence="2">MCC10102</strain>
        <strain evidence="3">MCC10120</strain>
    </source>
</reference>
<dbReference type="Proteomes" id="UP000291713">
    <property type="component" value="Unassembled WGS sequence"/>
</dbReference>
<evidence type="ECO:0000256" key="1">
    <source>
        <dbReference type="SAM" id="Phobius"/>
    </source>
</evidence>
<keyword evidence="1" id="KW-1133">Transmembrane helix</keyword>
<gene>
    <name evidence="2" type="ORF">MCC10102_1024</name>
    <name evidence="3" type="ORF">MCC10120_1132</name>
</gene>
<organism evidence="2 5">
    <name type="scientific">Bifidobacterium longum subsp. longum</name>
    <dbReference type="NCBI Taxonomy" id="1679"/>
    <lineage>
        <taxon>Bacteria</taxon>
        <taxon>Bacillati</taxon>
        <taxon>Actinomycetota</taxon>
        <taxon>Actinomycetes</taxon>
        <taxon>Bifidobacteriales</taxon>
        <taxon>Bifidobacteriaceae</taxon>
        <taxon>Bifidobacterium</taxon>
    </lineage>
</organism>
<dbReference type="AlphaFoldDB" id="A0A4R0UXA8"/>
<dbReference type="EMBL" id="SHSV01000018">
    <property type="protein sequence ID" value="TCF45897.1"/>
    <property type="molecule type" value="Genomic_DNA"/>
</dbReference>
<evidence type="ECO:0000313" key="5">
    <source>
        <dbReference type="Proteomes" id="UP000292692"/>
    </source>
</evidence>
<dbReference type="Proteomes" id="UP000292692">
    <property type="component" value="Unassembled WGS sequence"/>
</dbReference>
<feature type="transmembrane region" description="Helical" evidence="1">
    <location>
        <begin position="278"/>
        <end position="295"/>
    </location>
</feature>
<feature type="transmembrane region" description="Helical" evidence="1">
    <location>
        <begin position="251"/>
        <end position="272"/>
    </location>
</feature>
<name>A0A4R0UXA8_BIFLL</name>
<accession>A0A4R0UXA8</accession>
<protein>
    <submittedName>
        <fullName evidence="2">Uncharacterized protein</fullName>
    </submittedName>
</protein>
<evidence type="ECO:0000313" key="4">
    <source>
        <dbReference type="Proteomes" id="UP000291713"/>
    </source>
</evidence>
<evidence type="ECO:0000313" key="3">
    <source>
        <dbReference type="EMBL" id="TCF95094.1"/>
    </source>
</evidence>
<proteinExistence type="predicted"/>
<keyword evidence="1" id="KW-0472">Membrane</keyword>
<evidence type="ECO:0000313" key="2">
    <source>
        <dbReference type="EMBL" id="TCF45897.1"/>
    </source>
</evidence>
<keyword evidence="1" id="KW-0812">Transmembrane</keyword>
<reference evidence="4 5" key="1">
    <citation type="journal article" date="2018" name="Sci. Rep.">
        <title>Genomic diversity and distribution of Bifidobacterium longum subsp. longum across the human lifespan.</title>
        <authorList>
            <person name="Odamaki T."/>
            <person name="Bottacini F."/>
            <person name="Kato K."/>
            <person name="Mitsuyama E."/>
            <person name="Yoshida K."/>
            <person name="Horigome A."/>
            <person name="Xiao J.Z."/>
            <person name="van Sinderen D."/>
        </authorList>
    </citation>
    <scope>NUCLEOTIDE SEQUENCE [LARGE SCALE GENOMIC DNA]</scope>
    <source>
        <strain evidence="2 5">MCC10102</strain>
        <strain evidence="3 4">MCC10120</strain>
    </source>
</reference>
<comment type="caution">
    <text evidence="2">The sequence shown here is derived from an EMBL/GenBank/DDBJ whole genome shotgun (WGS) entry which is preliminary data.</text>
</comment>
<dbReference type="EMBL" id="SHTU01000019">
    <property type="protein sequence ID" value="TCF95094.1"/>
    <property type="molecule type" value="Genomic_DNA"/>
</dbReference>